<dbReference type="AlphaFoldDB" id="A0AAE3KX99"/>
<dbReference type="RefSeq" id="WP_256622674.1">
    <property type="nucleotide sequence ID" value="NZ_JTEO01000004.1"/>
</dbReference>
<protein>
    <submittedName>
        <fullName evidence="1">Uncharacterized protein</fullName>
    </submittedName>
</protein>
<organism evidence="1 2">
    <name type="scientific">Methanolobus chelungpuianus</name>
    <dbReference type="NCBI Taxonomy" id="502115"/>
    <lineage>
        <taxon>Archaea</taxon>
        <taxon>Methanobacteriati</taxon>
        <taxon>Methanobacteriota</taxon>
        <taxon>Stenosarchaea group</taxon>
        <taxon>Methanomicrobia</taxon>
        <taxon>Methanosarcinales</taxon>
        <taxon>Methanosarcinaceae</taxon>
        <taxon>Methanolobus</taxon>
    </lineage>
</organism>
<dbReference type="EMBL" id="JTEO01000004">
    <property type="protein sequence ID" value="MCQ6962826.1"/>
    <property type="molecule type" value="Genomic_DNA"/>
</dbReference>
<dbReference type="Proteomes" id="UP001206983">
    <property type="component" value="Unassembled WGS sequence"/>
</dbReference>
<sequence length="329" mass="37717">MFTKIIFTKRIIILMCVVALLPFSVNADIEINYSESIKEFSTLNSFESNFERIKMDPVFITNRGVFPETTNDSERAKWSYSLSKCWLNLTKMSPSCSDLDEAIISYSFAEDFLIVDLDPYYREEINDSRIDEIYQKIDGYCEQRGISEVPVVFIWANINETFPLPDYGPEMFEEARKSSNFITTRGTMPVITEERKKREWTDLLVKGSHNDVKIDHYFLDGPVIGFGTSINGYLFVEFYSNTPEKVNETLIDEIYQVIDNRFEQIGISDVPVVFVFADIPVVDELPDEEMNQVGTSDLSGEENETAKKSPGFTSVILILSLLILMKVKS</sequence>
<evidence type="ECO:0000313" key="2">
    <source>
        <dbReference type="Proteomes" id="UP001206983"/>
    </source>
</evidence>
<gene>
    <name evidence="1" type="ORF">PV02_06955</name>
</gene>
<name>A0AAE3KX99_9EURY</name>
<accession>A0AAE3KX99</accession>
<keyword evidence="2" id="KW-1185">Reference proteome</keyword>
<reference evidence="1 2" key="1">
    <citation type="journal article" date="2011" name="Appl. Environ. Microbiol.">
        <title>Methanogenic archaea isolated from Taiwan's Chelungpu fault.</title>
        <authorList>
            <person name="Wu S.Y."/>
            <person name="Lai M.C."/>
        </authorList>
    </citation>
    <scope>NUCLEOTIDE SEQUENCE [LARGE SCALE GENOMIC DNA]</scope>
    <source>
        <strain evidence="1 2">St545Mb</strain>
    </source>
</reference>
<comment type="caution">
    <text evidence="1">The sequence shown here is derived from an EMBL/GenBank/DDBJ whole genome shotgun (WGS) entry which is preliminary data.</text>
</comment>
<evidence type="ECO:0000313" key="1">
    <source>
        <dbReference type="EMBL" id="MCQ6962826.1"/>
    </source>
</evidence>
<proteinExistence type="predicted"/>